<dbReference type="GO" id="GO:0002376">
    <property type="term" value="P:immune system process"/>
    <property type="evidence" value="ECO:0007669"/>
    <property type="project" value="UniProtKB-KW"/>
</dbReference>
<dbReference type="PANTHER" id="PTHR23268:SF102">
    <property type="entry name" value="IMMUNOGLOBULIN V-SET DOMAIN-CONTAINING PROTEIN"/>
    <property type="match status" value="1"/>
</dbReference>
<dbReference type="GO" id="GO:0005886">
    <property type="term" value="C:plasma membrane"/>
    <property type="evidence" value="ECO:0007669"/>
    <property type="project" value="TreeGrafter"/>
</dbReference>
<reference evidence="4" key="1">
    <citation type="submission" date="2025-08" db="UniProtKB">
        <authorList>
            <consortium name="Ensembl"/>
        </authorList>
    </citation>
    <scope>IDENTIFICATION</scope>
</reference>
<evidence type="ECO:0000256" key="1">
    <source>
        <dbReference type="ARBA" id="ARBA00022859"/>
    </source>
</evidence>
<evidence type="ECO:0000256" key="2">
    <source>
        <dbReference type="SAM" id="Phobius"/>
    </source>
</evidence>
<keyword evidence="2" id="KW-1133">Transmembrane helix</keyword>
<keyword evidence="2" id="KW-0812">Transmembrane</keyword>
<dbReference type="PROSITE" id="PS50835">
    <property type="entry name" value="IG_LIKE"/>
    <property type="match status" value="1"/>
</dbReference>
<dbReference type="InterPro" id="IPR007110">
    <property type="entry name" value="Ig-like_dom"/>
</dbReference>
<evidence type="ECO:0000313" key="5">
    <source>
        <dbReference type="Proteomes" id="UP000261600"/>
    </source>
</evidence>
<dbReference type="Proteomes" id="UP000261600">
    <property type="component" value="Unplaced"/>
</dbReference>
<dbReference type="Ensembl" id="ENSMALT00000027955.1">
    <property type="protein sequence ID" value="ENSMALP00000027451.1"/>
    <property type="gene ID" value="ENSMALG00000019040.1"/>
</dbReference>
<keyword evidence="1" id="KW-0391">Immunity</keyword>
<dbReference type="PANTHER" id="PTHR23268">
    <property type="entry name" value="T-CELL RECEPTOR BETA CHAIN"/>
    <property type="match status" value="1"/>
</dbReference>
<evidence type="ECO:0000313" key="4">
    <source>
        <dbReference type="Ensembl" id="ENSMALP00000027451.1"/>
    </source>
</evidence>
<dbReference type="InterPro" id="IPR003597">
    <property type="entry name" value="Ig_C1-set"/>
</dbReference>
<dbReference type="Pfam" id="PF07654">
    <property type="entry name" value="C1-set"/>
    <property type="match status" value="1"/>
</dbReference>
<protein>
    <recommendedName>
        <fullName evidence="3">Ig-like domain-containing protein</fullName>
    </recommendedName>
</protein>
<keyword evidence="2" id="KW-0472">Membrane</keyword>
<feature type="transmembrane region" description="Helical" evidence="2">
    <location>
        <begin position="259"/>
        <end position="280"/>
    </location>
</feature>
<sequence>QFIKLKYALCQLERGYLGIEVHQTPPALIRRPGDKVQLVCTHNQTDYRVMFWYQQPPGQTDMKLIGYLSYTDVKMEKPYEQQFNIIGDLSRNDAKNVSLIFQLTAAEDTLCSFTEAHFGAGTKLTVLEPNRTISLPKVRVLEPAQNECQNSMDKKNKKTLVCMAFGFYPDHVSMSWQMSGETITDGVATDSAALWDGNHYRITSRLRVSLRHWITPSRNFSCTISFFNGTATVNTTKWLESIEGLFSWKYLRITHTAKLSYAAFIAKSSIFGAFVVLLVWRLQVRPVSYCAFCMSCVSVPLHPYESVLPVGSGLK</sequence>
<dbReference type="SMART" id="SM00407">
    <property type="entry name" value="IGc1"/>
    <property type="match status" value="1"/>
</dbReference>
<dbReference type="InterPro" id="IPR036179">
    <property type="entry name" value="Ig-like_dom_sf"/>
</dbReference>
<dbReference type="InterPro" id="IPR050413">
    <property type="entry name" value="TCR_beta_variable"/>
</dbReference>
<keyword evidence="5" id="KW-1185">Reference proteome</keyword>
<dbReference type="GO" id="GO:0007166">
    <property type="term" value="P:cell surface receptor signaling pathway"/>
    <property type="evidence" value="ECO:0007669"/>
    <property type="project" value="TreeGrafter"/>
</dbReference>
<feature type="domain" description="Ig-like" evidence="3">
    <location>
        <begin position="136"/>
        <end position="234"/>
    </location>
</feature>
<reference evidence="4" key="2">
    <citation type="submission" date="2025-09" db="UniProtKB">
        <authorList>
            <consortium name="Ensembl"/>
        </authorList>
    </citation>
    <scope>IDENTIFICATION</scope>
</reference>
<dbReference type="Gene3D" id="2.60.40.10">
    <property type="entry name" value="Immunoglobulins"/>
    <property type="match status" value="2"/>
</dbReference>
<dbReference type="AlphaFoldDB" id="A0A3Q3KDE6"/>
<dbReference type="SUPFAM" id="SSF48726">
    <property type="entry name" value="Immunoglobulin"/>
    <property type="match status" value="2"/>
</dbReference>
<evidence type="ECO:0000259" key="3">
    <source>
        <dbReference type="PROSITE" id="PS50835"/>
    </source>
</evidence>
<accession>A0A3Q3KDE6</accession>
<dbReference type="InterPro" id="IPR013783">
    <property type="entry name" value="Ig-like_fold"/>
</dbReference>
<organism evidence="4 5">
    <name type="scientific">Monopterus albus</name>
    <name type="common">Swamp eel</name>
    <dbReference type="NCBI Taxonomy" id="43700"/>
    <lineage>
        <taxon>Eukaryota</taxon>
        <taxon>Metazoa</taxon>
        <taxon>Chordata</taxon>
        <taxon>Craniata</taxon>
        <taxon>Vertebrata</taxon>
        <taxon>Euteleostomi</taxon>
        <taxon>Actinopterygii</taxon>
        <taxon>Neopterygii</taxon>
        <taxon>Teleostei</taxon>
        <taxon>Neoteleostei</taxon>
        <taxon>Acanthomorphata</taxon>
        <taxon>Anabantaria</taxon>
        <taxon>Synbranchiformes</taxon>
        <taxon>Synbranchidae</taxon>
        <taxon>Monopterus</taxon>
    </lineage>
</organism>
<dbReference type="STRING" id="43700.ENSMALP00000027451"/>
<proteinExistence type="predicted"/>
<name>A0A3Q3KDE6_MONAL</name>